<keyword evidence="21" id="KW-1185">Reference proteome</keyword>
<comment type="cofactor">
    <cofactor evidence="18">
        <name>Mg(2+)</name>
        <dbReference type="ChEBI" id="CHEBI:18420"/>
    </cofactor>
    <text evidence="18">Mn(2+), Zn(2+), Cd(2+) and Co(2+) support activity to lesser extents.</text>
</comment>
<keyword evidence="10 19" id="KW-1133">Transmembrane helix</keyword>
<feature type="transmembrane region" description="Helical" evidence="19">
    <location>
        <begin position="31"/>
        <end position="48"/>
    </location>
</feature>
<evidence type="ECO:0000256" key="3">
    <source>
        <dbReference type="ARBA" id="ARBA00022475"/>
    </source>
</evidence>
<keyword evidence="5" id="KW-0808">Transferase</keyword>
<keyword evidence="18" id="KW-0460">Magnesium</keyword>
<comment type="subcellular location">
    <subcellularLocation>
        <location evidence="1">Cell membrane</location>
        <topology evidence="1">Multi-pass membrane protein</topology>
    </subcellularLocation>
</comment>
<feature type="active site" description="Proton acceptor" evidence="15">
    <location>
        <position position="67"/>
    </location>
</feature>
<evidence type="ECO:0000256" key="16">
    <source>
        <dbReference type="PIRSR" id="PIRSR600829-2"/>
    </source>
</evidence>
<keyword evidence="13" id="KW-0594">Phospholipid biosynthesis</keyword>
<feature type="binding site" evidence="16">
    <location>
        <begin position="45"/>
        <end position="48"/>
    </location>
    <ligand>
        <name>substrate</name>
    </ligand>
</feature>
<gene>
    <name evidence="20" type="ORF">KCTCHS21_41250</name>
</gene>
<evidence type="ECO:0000256" key="17">
    <source>
        <dbReference type="PIRSR" id="PIRSR600829-3"/>
    </source>
</evidence>
<feature type="transmembrane region" description="Helical" evidence="19">
    <location>
        <begin position="94"/>
        <end position="119"/>
    </location>
</feature>
<evidence type="ECO:0000256" key="10">
    <source>
        <dbReference type="ARBA" id="ARBA00022989"/>
    </source>
</evidence>
<dbReference type="KEGG" id="cohn:KCTCHS21_41250"/>
<dbReference type="CDD" id="cd14265">
    <property type="entry name" value="UDPK_IM_like"/>
    <property type="match status" value="1"/>
</dbReference>
<evidence type="ECO:0000256" key="5">
    <source>
        <dbReference type="ARBA" id="ARBA00022679"/>
    </source>
</evidence>
<evidence type="ECO:0000256" key="19">
    <source>
        <dbReference type="SAM" id="Phobius"/>
    </source>
</evidence>
<evidence type="ECO:0000313" key="20">
    <source>
        <dbReference type="EMBL" id="BBI34726.1"/>
    </source>
</evidence>
<evidence type="ECO:0000256" key="13">
    <source>
        <dbReference type="ARBA" id="ARBA00023209"/>
    </source>
</evidence>
<keyword evidence="9 17" id="KW-0067">ATP-binding</keyword>
<feature type="binding site" evidence="18">
    <location>
        <position position="26"/>
    </location>
    <ligand>
        <name>a divalent metal cation</name>
        <dbReference type="ChEBI" id="CHEBI:60240"/>
    </ligand>
</feature>
<evidence type="ECO:0000256" key="18">
    <source>
        <dbReference type="PIRSR" id="PIRSR600829-4"/>
    </source>
</evidence>
<dbReference type="PANTHER" id="PTHR34299:SF1">
    <property type="entry name" value="DIACYLGLYCEROL KINASE"/>
    <property type="match status" value="1"/>
</dbReference>
<dbReference type="PANTHER" id="PTHR34299">
    <property type="entry name" value="DIACYLGLYCEROL KINASE"/>
    <property type="match status" value="1"/>
</dbReference>
<evidence type="ECO:0000256" key="12">
    <source>
        <dbReference type="ARBA" id="ARBA00023136"/>
    </source>
</evidence>
<dbReference type="GO" id="GO:0005886">
    <property type="term" value="C:plasma membrane"/>
    <property type="evidence" value="ECO:0007669"/>
    <property type="project" value="UniProtKB-SubCell"/>
</dbReference>
<feature type="binding site" evidence="16">
    <location>
        <position position="67"/>
    </location>
    <ligand>
        <name>substrate</name>
    </ligand>
</feature>
<dbReference type="GO" id="GO:0005524">
    <property type="term" value="F:ATP binding"/>
    <property type="evidence" value="ECO:0007669"/>
    <property type="project" value="UniProtKB-KW"/>
</dbReference>
<evidence type="ECO:0000256" key="4">
    <source>
        <dbReference type="ARBA" id="ARBA00022516"/>
    </source>
</evidence>
<evidence type="ECO:0000313" key="21">
    <source>
        <dbReference type="Proteomes" id="UP000289856"/>
    </source>
</evidence>
<evidence type="ECO:0000256" key="1">
    <source>
        <dbReference type="ARBA" id="ARBA00004651"/>
    </source>
</evidence>
<dbReference type="InterPro" id="IPR033717">
    <property type="entry name" value="UDPK"/>
</dbReference>
<name>A0A3T1D9G2_9BACL</name>
<feature type="binding site" evidence="18">
    <location>
        <position position="74"/>
    </location>
    <ligand>
        <name>a divalent metal cation</name>
        <dbReference type="ChEBI" id="CHEBI:60240"/>
    </ligand>
</feature>
<keyword evidence="7 17" id="KW-0547">Nucleotide-binding</keyword>
<dbReference type="GO" id="GO:0008654">
    <property type="term" value="P:phospholipid biosynthetic process"/>
    <property type="evidence" value="ECO:0007669"/>
    <property type="project" value="UniProtKB-KW"/>
</dbReference>
<keyword evidence="14" id="KW-1208">Phospholipid metabolism</keyword>
<evidence type="ECO:0000256" key="7">
    <source>
        <dbReference type="ARBA" id="ARBA00022741"/>
    </source>
</evidence>
<dbReference type="Gene3D" id="1.10.287.3610">
    <property type="match status" value="1"/>
</dbReference>
<keyword evidence="3" id="KW-1003">Cell membrane</keyword>
<keyword evidence="4" id="KW-0444">Lipid biosynthesis</keyword>
<dbReference type="RefSeq" id="WP_130612524.1">
    <property type="nucleotide sequence ID" value="NZ_AP019400.1"/>
</dbReference>
<dbReference type="InterPro" id="IPR036945">
    <property type="entry name" value="DAGK_sf"/>
</dbReference>
<dbReference type="Pfam" id="PF01219">
    <property type="entry name" value="DAGK_prokar"/>
    <property type="match status" value="1"/>
</dbReference>
<keyword evidence="6 19" id="KW-0812">Transmembrane</keyword>
<feature type="binding site" evidence="17">
    <location>
        <position position="26"/>
    </location>
    <ligand>
        <name>ATP</name>
        <dbReference type="ChEBI" id="CHEBI:30616"/>
    </ligand>
</feature>
<dbReference type="AlphaFoldDB" id="A0A3T1D9G2"/>
<organism evidence="20 21">
    <name type="scientific">Cohnella abietis</name>
    <dbReference type="NCBI Taxonomy" id="2507935"/>
    <lineage>
        <taxon>Bacteria</taxon>
        <taxon>Bacillati</taxon>
        <taxon>Bacillota</taxon>
        <taxon>Bacilli</taxon>
        <taxon>Bacillales</taxon>
        <taxon>Paenibacillaceae</taxon>
        <taxon>Cohnella</taxon>
    </lineage>
</organism>
<dbReference type="InterPro" id="IPR000829">
    <property type="entry name" value="DAGK"/>
</dbReference>
<dbReference type="OrthoDB" id="9789934at2"/>
<evidence type="ECO:0000256" key="9">
    <source>
        <dbReference type="ARBA" id="ARBA00022840"/>
    </source>
</evidence>
<feature type="binding site" evidence="17">
    <location>
        <position position="14"/>
    </location>
    <ligand>
        <name>ATP</name>
        <dbReference type="ChEBI" id="CHEBI:30616"/>
    </ligand>
</feature>
<evidence type="ECO:0000256" key="14">
    <source>
        <dbReference type="ARBA" id="ARBA00023264"/>
    </source>
</evidence>
<evidence type="ECO:0000256" key="15">
    <source>
        <dbReference type="PIRSR" id="PIRSR600829-1"/>
    </source>
</evidence>
<proteinExistence type="inferred from homology"/>
<feature type="binding site" evidence="17">
    <location>
        <position position="74"/>
    </location>
    <ligand>
        <name>ATP</name>
        <dbReference type="ChEBI" id="CHEBI:30616"/>
    </ligand>
</feature>
<feature type="transmembrane region" description="Helical" evidence="19">
    <location>
        <begin position="54"/>
        <end position="73"/>
    </location>
</feature>
<keyword evidence="11" id="KW-0443">Lipid metabolism</keyword>
<keyword evidence="8 20" id="KW-0418">Kinase</keyword>
<evidence type="ECO:0000256" key="8">
    <source>
        <dbReference type="ARBA" id="ARBA00022777"/>
    </source>
</evidence>
<feature type="binding site" evidence="17">
    <location>
        <begin position="92"/>
        <end position="93"/>
    </location>
    <ligand>
        <name>ATP</name>
        <dbReference type="ChEBI" id="CHEBI:30616"/>
    </ligand>
</feature>
<feature type="binding site" evidence="16">
    <location>
        <position position="96"/>
    </location>
    <ligand>
        <name>substrate</name>
    </ligand>
</feature>
<dbReference type="Proteomes" id="UP000289856">
    <property type="component" value="Chromosome"/>
</dbReference>
<evidence type="ECO:0000256" key="11">
    <source>
        <dbReference type="ARBA" id="ARBA00023098"/>
    </source>
</evidence>
<accession>A0A3T1D9G2</accession>
<comment type="similarity">
    <text evidence="2">Belongs to the bacterial diacylglycerol kinase family.</text>
</comment>
<dbReference type="EMBL" id="AP019400">
    <property type="protein sequence ID" value="BBI34726.1"/>
    <property type="molecule type" value="Genomic_DNA"/>
</dbReference>
<keyword evidence="12 19" id="KW-0472">Membrane</keyword>
<dbReference type="GO" id="GO:0046872">
    <property type="term" value="F:metal ion binding"/>
    <property type="evidence" value="ECO:0007669"/>
    <property type="project" value="UniProtKB-KW"/>
</dbReference>
<sequence length="124" mass="13723">MSGWRSREVQSFRYALTGIIGALRRERHMKFHFFAAAIVILLSAWLQVARMDWLWILAAIAGVWVSELFNTAIERTVDLASPDLHPLAKAAKDTASGAVLVMSLFAVAVGIIVLGPPLWEACFQ</sequence>
<evidence type="ECO:0000256" key="6">
    <source>
        <dbReference type="ARBA" id="ARBA00022692"/>
    </source>
</evidence>
<protein>
    <submittedName>
        <fullName evidence="20">Diacylglycerol kinase</fullName>
    </submittedName>
</protein>
<keyword evidence="18" id="KW-0479">Metal-binding</keyword>
<dbReference type="GO" id="GO:0016301">
    <property type="term" value="F:kinase activity"/>
    <property type="evidence" value="ECO:0007669"/>
    <property type="project" value="UniProtKB-KW"/>
</dbReference>
<evidence type="ECO:0000256" key="2">
    <source>
        <dbReference type="ARBA" id="ARBA00005967"/>
    </source>
</evidence>
<reference evidence="20 21" key="1">
    <citation type="submission" date="2019-01" db="EMBL/GenBank/DDBJ databases">
        <title>Complete genome sequence of Cohnella hallensis HS21 isolated from Korean fir (Abies koreana) rhizospheric soil.</title>
        <authorList>
            <person name="Jiang L."/>
            <person name="Kang S.W."/>
            <person name="Kim S."/>
            <person name="Jung J."/>
            <person name="Kim C.Y."/>
            <person name="Kim D.H."/>
            <person name="Kim S.W."/>
            <person name="Lee J."/>
        </authorList>
    </citation>
    <scope>NUCLEOTIDE SEQUENCE [LARGE SCALE GENOMIC DNA]</scope>
    <source>
        <strain evidence="20 21">HS21</strain>
    </source>
</reference>